<dbReference type="AlphaFoldDB" id="A0A977KUH7"/>
<evidence type="ECO:0000313" key="2">
    <source>
        <dbReference type="EMBL" id="UXE58760.1"/>
    </source>
</evidence>
<name>A0A977KUH7_9CYAN</name>
<accession>A0A977KUH7</accession>
<evidence type="ECO:0008006" key="3">
    <source>
        <dbReference type="Google" id="ProtNLM"/>
    </source>
</evidence>
<proteinExistence type="predicted"/>
<dbReference type="Proteomes" id="UP001065613">
    <property type="component" value="Chromosome"/>
</dbReference>
<dbReference type="EMBL" id="CP073041">
    <property type="protein sequence ID" value="UXE58760.1"/>
    <property type="molecule type" value="Genomic_DNA"/>
</dbReference>
<reference evidence="2" key="1">
    <citation type="submission" date="2021-04" db="EMBL/GenBank/DDBJ databases">
        <title>Genome sequence of Woronichinia naegeliana from Washington state freshwater lake bloom.</title>
        <authorList>
            <person name="Dreher T.W."/>
        </authorList>
    </citation>
    <scope>NUCLEOTIDE SEQUENCE</scope>
    <source>
        <strain evidence="2">WA131</strain>
    </source>
</reference>
<feature type="region of interest" description="Disordered" evidence="1">
    <location>
        <begin position="210"/>
        <end position="260"/>
    </location>
</feature>
<protein>
    <recommendedName>
        <fullName evidence="3">Slr1122 protein</fullName>
    </recommendedName>
</protein>
<dbReference type="KEGG" id="wna:KA717_22385"/>
<sequence>MISTERNHPIPPPNHPRQYRAIGLVYGQYYPSETHLTRGVLTTEEGVLVEAVLLGKMMSVIKNHLDLSEPHLWVVYPRMRDEDDHLHFQLAGVWEPATLHPQARPALASDQPPPESQQGQFSIRGEVVFADRERELIILKIRQSPRPSSSMDQTTPFQRPKCFKIKLKGILSERPLGHFWDLKVKLQRDTLIIQAAKDLGFVLTKRLPRQTSKPYRKSQGDNPRSFPRSDRLTSLRPEDKRPALPSRKPLPKPMKRDQNP</sequence>
<gene>
    <name evidence="2" type="ORF">KA717_22385</name>
</gene>
<feature type="compositionally biased region" description="Basic and acidic residues" evidence="1">
    <location>
        <begin position="227"/>
        <end position="242"/>
    </location>
</feature>
<organism evidence="2">
    <name type="scientific">Woronichinia naegeliana WA131</name>
    <dbReference type="NCBI Taxonomy" id="2824559"/>
    <lineage>
        <taxon>Bacteria</taxon>
        <taxon>Bacillati</taxon>
        <taxon>Cyanobacteriota</taxon>
        <taxon>Cyanophyceae</taxon>
        <taxon>Synechococcales</taxon>
        <taxon>Coelosphaeriaceae</taxon>
        <taxon>Woronichinia</taxon>
    </lineage>
</organism>
<evidence type="ECO:0000256" key="1">
    <source>
        <dbReference type="SAM" id="MobiDB-lite"/>
    </source>
</evidence>